<dbReference type="EMBL" id="JAJHUN010000002">
    <property type="protein sequence ID" value="KAJ4161580.1"/>
    <property type="molecule type" value="Genomic_DNA"/>
</dbReference>
<dbReference type="GO" id="GO:0005524">
    <property type="term" value="F:ATP binding"/>
    <property type="evidence" value="ECO:0007669"/>
    <property type="project" value="InterPro"/>
</dbReference>
<dbReference type="InterPro" id="IPR008266">
    <property type="entry name" value="Tyr_kinase_AS"/>
</dbReference>
<dbReference type="PANTHER" id="PTHR44329">
    <property type="entry name" value="SERINE/THREONINE-PROTEIN KINASE TNNI3K-RELATED"/>
    <property type="match status" value="1"/>
</dbReference>
<evidence type="ECO:0000256" key="8">
    <source>
        <dbReference type="ARBA" id="ARBA00047899"/>
    </source>
</evidence>
<dbReference type="GeneID" id="80894770"/>
<accession>A0A9W8QK34</accession>
<evidence type="ECO:0000313" key="11">
    <source>
        <dbReference type="EMBL" id="KAJ4161580.1"/>
    </source>
</evidence>
<dbReference type="AlphaFoldDB" id="A0A9W8QK34"/>
<keyword evidence="12" id="KW-1185">Reference proteome</keyword>
<evidence type="ECO:0000256" key="2">
    <source>
        <dbReference type="ARBA" id="ARBA00011534"/>
    </source>
</evidence>
<sequence>MASHFVDWLWRTIVAQCDRTASFLRRLLDSLRPTTVAKSVPPPHICPRTLKYRRTPGPWRRNLLPTLPDQAFVIPATIPYGEIYFRTKGNYVGQGATSFVDRLPSGDIIKYPKPNPYCPEKENTCRQQMRTEAEAYQRIGDNARVPRLISWDASACSLIIEYLENGNLQSYLDDHNETVTSEQRRLWMRHAAEALVAVHSADIIHCDVTPRNFMLNEALELHIADFAGSSVSGSPPTITTSARFQRPGWDWKPTQADDLFALGSVLYYIQTGHEPYPDITEEEVHDRFSAENFPEVSMLRCGSIIRRCWAGSWDDAQQIIDALAITEGS</sequence>
<evidence type="ECO:0000259" key="10">
    <source>
        <dbReference type="PROSITE" id="PS50011"/>
    </source>
</evidence>
<comment type="catalytic activity">
    <reaction evidence="8">
        <text>L-threonyl-[protein] + ATP = O-phospho-L-threonyl-[protein] + ADP + H(+)</text>
        <dbReference type="Rhea" id="RHEA:46608"/>
        <dbReference type="Rhea" id="RHEA-COMP:11060"/>
        <dbReference type="Rhea" id="RHEA-COMP:11605"/>
        <dbReference type="ChEBI" id="CHEBI:15378"/>
        <dbReference type="ChEBI" id="CHEBI:30013"/>
        <dbReference type="ChEBI" id="CHEBI:30616"/>
        <dbReference type="ChEBI" id="CHEBI:61977"/>
        <dbReference type="ChEBI" id="CHEBI:456216"/>
        <dbReference type="EC" id="2.7.11.1"/>
    </reaction>
</comment>
<evidence type="ECO:0000256" key="4">
    <source>
        <dbReference type="ARBA" id="ARBA00013948"/>
    </source>
</evidence>
<comment type="function">
    <text evidence="1">Component of the EKC/KEOPS complex that is required for the formation of a threonylcarbamoyl group on adenosine at position 37 (t(6)A37) in tRNAs that read codons beginning with adenine. The complex is probably involved in the transfer of the threonylcarbamoyl moiety of threonylcarbamoyl-AMP (TC-AMP) to the N6 group of A37. BUD32 has ATPase activity in the context of the EKC/KEOPS complex and likely plays a supporting role to the catalytic subunit KAE1. The EKC/KEOPS complex also promotes both telomere uncapping and telomere elongation. The complex is required for efficient recruitment of transcriptional coactivators.</text>
</comment>
<name>A0A9W8QK34_AKAMU</name>
<dbReference type="GO" id="GO:0004674">
    <property type="term" value="F:protein serine/threonine kinase activity"/>
    <property type="evidence" value="ECO:0007669"/>
    <property type="project" value="UniProtKB-EC"/>
</dbReference>
<dbReference type="InterPro" id="IPR011009">
    <property type="entry name" value="Kinase-like_dom_sf"/>
</dbReference>
<dbReference type="InterPro" id="IPR051681">
    <property type="entry name" value="Ser/Thr_Kinases-Pseudokinases"/>
</dbReference>
<dbReference type="RefSeq" id="XP_056057964.1">
    <property type="nucleotide sequence ID" value="XM_056199523.1"/>
</dbReference>
<evidence type="ECO:0000256" key="1">
    <source>
        <dbReference type="ARBA" id="ARBA00003747"/>
    </source>
</evidence>
<reference evidence="11" key="1">
    <citation type="journal article" date="2023" name="Access Microbiol">
        <title>De-novo genome assembly for Akanthomyces muscarius, a biocontrol agent of insect agricultural pests.</title>
        <authorList>
            <person name="Erdos Z."/>
            <person name="Studholme D.J."/>
            <person name="Raymond B."/>
            <person name="Sharma M."/>
        </authorList>
    </citation>
    <scope>NUCLEOTIDE SEQUENCE</scope>
    <source>
        <strain evidence="11">Ve6</strain>
    </source>
</reference>
<dbReference type="PROSITE" id="PS50011">
    <property type="entry name" value="PROTEIN_KINASE_DOM"/>
    <property type="match status" value="1"/>
</dbReference>
<organism evidence="11 12">
    <name type="scientific">Akanthomyces muscarius</name>
    <name type="common">Entomopathogenic fungus</name>
    <name type="synonym">Lecanicillium muscarium</name>
    <dbReference type="NCBI Taxonomy" id="2231603"/>
    <lineage>
        <taxon>Eukaryota</taxon>
        <taxon>Fungi</taxon>
        <taxon>Dikarya</taxon>
        <taxon>Ascomycota</taxon>
        <taxon>Pezizomycotina</taxon>
        <taxon>Sordariomycetes</taxon>
        <taxon>Hypocreomycetidae</taxon>
        <taxon>Hypocreales</taxon>
        <taxon>Cordycipitaceae</taxon>
        <taxon>Akanthomyces</taxon>
    </lineage>
</organism>
<dbReference type="Gene3D" id="1.10.510.10">
    <property type="entry name" value="Transferase(Phosphotransferase) domain 1"/>
    <property type="match status" value="1"/>
</dbReference>
<dbReference type="SUPFAM" id="SSF56112">
    <property type="entry name" value="Protein kinase-like (PK-like)"/>
    <property type="match status" value="1"/>
</dbReference>
<protein>
    <recommendedName>
        <fullName evidence="5">EKC/KEOPS complex subunit BUD32</fullName>
        <ecNumber evidence="3">2.7.11.1</ecNumber>
    </recommendedName>
    <alternativeName>
        <fullName evidence="6 7">Atypical Serine/threonine protein kinase BUD32</fullName>
    </alternativeName>
    <alternativeName>
        <fullName evidence="4">EKC/KEOPS complex subunit bud32</fullName>
    </alternativeName>
</protein>
<dbReference type="InterPro" id="IPR000719">
    <property type="entry name" value="Prot_kinase_dom"/>
</dbReference>
<evidence type="ECO:0000256" key="5">
    <source>
        <dbReference type="ARBA" id="ARBA00019973"/>
    </source>
</evidence>
<feature type="domain" description="Protein kinase" evidence="10">
    <location>
        <begin position="86"/>
        <end position="329"/>
    </location>
</feature>
<evidence type="ECO:0000256" key="9">
    <source>
        <dbReference type="ARBA" id="ARBA00048679"/>
    </source>
</evidence>
<dbReference type="EC" id="2.7.11.1" evidence="3"/>
<comment type="subunit">
    <text evidence="2">Component of the EKC/KEOPS complex composed of at least BUD32, CGI121, GON7, KAE1 and PCC1; the whole complex dimerizes.</text>
</comment>
<proteinExistence type="predicted"/>
<evidence type="ECO:0000256" key="6">
    <source>
        <dbReference type="ARBA" id="ARBA00030980"/>
    </source>
</evidence>
<evidence type="ECO:0000256" key="7">
    <source>
        <dbReference type="ARBA" id="ARBA00033194"/>
    </source>
</evidence>
<dbReference type="Proteomes" id="UP001144673">
    <property type="component" value="Unassembled WGS sequence"/>
</dbReference>
<comment type="catalytic activity">
    <reaction evidence="9">
        <text>L-seryl-[protein] + ATP = O-phospho-L-seryl-[protein] + ADP + H(+)</text>
        <dbReference type="Rhea" id="RHEA:17989"/>
        <dbReference type="Rhea" id="RHEA-COMP:9863"/>
        <dbReference type="Rhea" id="RHEA-COMP:11604"/>
        <dbReference type="ChEBI" id="CHEBI:15378"/>
        <dbReference type="ChEBI" id="CHEBI:29999"/>
        <dbReference type="ChEBI" id="CHEBI:30616"/>
        <dbReference type="ChEBI" id="CHEBI:83421"/>
        <dbReference type="ChEBI" id="CHEBI:456216"/>
        <dbReference type="EC" id="2.7.11.1"/>
    </reaction>
</comment>
<comment type="caution">
    <text evidence="11">The sequence shown here is derived from an EMBL/GenBank/DDBJ whole genome shotgun (WGS) entry which is preliminary data.</text>
</comment>
<dbReference type="Pfam" id="PF00069">
    <property type="entry name" value="Pkinase"/>
    <property type="match status" value="1"/>
</dbReference>
<dbReference type="KEGG" id="amus:LMH87_007611"/>
<gene>
    <name evidence="11" type="ORF">LMH87_007611</name>
</gene>
<evidence type="ECO:0000256" key="3">
    <source>
        <dbReference type="ARBA" id="ARBA00012513"/>
    </source>
</evidence>
<evidence type="ECO:0000313" key="12">
    <source>
        <dbReference type="Proteomes" id="UP001144673"/>
    </source>
</evidence>
<dbReference type="PROSITE" id="PS00109">
    <property type="entry name" value="PROTEIN_KINASE_TYR"/>
    <property type="match status" value="1"/>
</dbReference>